<evidence type="ECO:0000313" key="1">
    <source>
        <dbReference type="EMBL" id="OGM90549.1"/>
    </source>
</evidence>
<name>A0A1F8DRG0_9BACT</name>
<accession>A0A1F8DRG0</accession>
<evidence type="ECO:0000313" key="2">
    <source>
        <dbReference type="Proteomes" id="UP000177029"/>
    </source>
</evidence>
<reference evidence="1 2" key="1">
    <citation type="journal article" date="2016" name="Nat. Commun.">
        <title>Thousands of microbial genomes shed light on interconnected biogeochemical processes in an aquifer system.</title>
        <authorList>
            <person name="Anantharaman K."/>
            <person name="Brown C.T."/>
            <person name="Hug L.A."/>
            <person name="Sharon I."/>
            <person name="Castelle C.J."/>
            <person name="Probst A.J."/>
            <person name="Thomas B.C."/>
            <person name="Singh A."/>
            <person name="Wilkins M.J."/>
            <person name="Karaoz U."/>
            <person name="Brodie E.L."/>
            <person name="Williams K.H."/>
            <person name="Hubbard S.S."/>
            <person name="Banfield J.F."/>
        </authorList>
    </citation>
    <scope>NUCLEOTIDE SEQUENCE [LARGE SCALE GENOMIC DNA]</scope>
</reference>
<dbReference type="AlphaFoldDB" id="A0A1F8DRG0"/>
<protein>
    <submittedName>
        <fullName evidence="1">Uncharacterized protein</fullName>
    </submittedName>
</protein>
<sequence length="157" mass="17970">MKAKTFVLVSILAIIVIAVVVQLTSVKVTVVDEFETTDYKIIAQHLSSIEPNVLVYEILDKEQDQWYEVLLWSKGITLYTATEDTFFEVYNNSEHPVVYASERSPLAIFDFNTEANEKEGKEWFAKSEKIKGIIALTVNKSSLLKKARRFGIKNLYL</sequence>
<organism evidence="1 2">
    <name type="scientific">Candidatus Wolfebacteria bacterium RIFCSPHIGHO2_01_FULL_48_22</name>
    <dbReference type="NCBI Taxonomy" id="1802555"/>
    <lineage>
        <taxon>Bacteria</taxon>
        <taxon>Candidatus Wolfeibacteriota</taxon>
    </lineage>
</organism>
<proteinExistence type="predicted"/>
<dbReference type="Proteomes" id="UP000177029">
    <property type="component" value="Unassembled WGS sequence"/>
</dbReference>
<gene>
    <name evidence="1" type="ORF">A2755_03265</name>
</gene>
<dbReference type="STRING" id="1802555.A2755_03265"/>
<comment type="caution">
    <text evidence="1">The sequence shown here is derived from an EMBL/GenBank/DDBJ whole genome shotgun (WGS) entry which is preliminary data.</text>
</comment>
<dbReference type="EMBL" id="MGIP01000019">
    <property type="protein sequence ID" value="OGM90549.1"/>
    <property type="molecule type" value="Genomic_DNA"/>
</dbReference>